<keyword evidence="2 4" id="KW-0560">Oxidoreductase</keyword>
<accession>A0A076EW89</accession>
<dbReference type="Pfam" id="PF00171">
    <property type="entry name" value="Aldedh"/>
    <property type="match status" value="1"/>
</dbReference>
<dbReference type="eggNOG" id="COG1012">
    <property type="taxonomic scope" value="Bacteria"/>
</dbReference>
<dbReference type="PROSITE" id="PS00687">
    <property type="entry name" value="ALDEHYDE_DEHYDR_GLU"/>
    <property type="match status" value="1"/>
</dbReference>
<comment type="similarity">
    <text evidence="1 4">Belongs to the aldehyde dehydrogenase family.</text>
</comment>
<feature type="active site" evidence="3">
    <location>
        <position position="271"/>
    </location>
</feature>
<dbReference type="InterPro" id="IPR015590">
    <property type="entry name" value="Aldehyde_DH_dom"/>
</dbReference>
<dbReference type="InterPro" id="IPR016162">
    <property type="entry name" value="Ald_DH_N"/>
</dbReference>
<dbReference type="Gene3D" id="3.40.605.10">
    <property type="entry name" value="Aldehyde Dehydrogenase, Chain A, domain 1"/>
    <property type="match status" value="1"/>
</dbReference>
<dbReference type="SUPFAM" id="SSF53720">
    <property type="entry name" value="ALDH-like"/>
    <property type="match status" value="1"/>
</dbReference>
<dbReference type="InterPro" id="IPR016161">
    <property type="entry name" value="Ald_DH/histidinol_DH"/>
</dbReference>
<evidence type="ECO:0000256" key="4">
    <source>
        <dbReference type="RuleBase" id="RU003345"/>
    </source>
</evidence>
<dbReference type="EMBL" id="CP008947">
    <property type="protein sequence ID" value="AII10305.1"/>
    <property type="molecule type" value="Genomic_DNA"/>
</dbReference>
<gene>
    <name evidence="6" type="ORF">EP51_38880</name>
</gene>
<evidence type="ECO:0000313" key="6">
    <source>
        <dbReference type="EMBL" id="AII10305.1"/>
    </source>
</evidence>
<dbReference type="CDD" id="cd07103">
    <property type="entry name" value="ALDH_F5_SSADH_GabD"/>
    <property type="match status" value="1"/>
</dbReference>
<dbReference type="InterPro" id="IPR050740">
    <property type="entry name" value="Aldehyde_DH_Superfamily"/>
</dbReference>
<evidence type="ECO:0000259" key="5">
    <source>
        <dbReference type="Pfam" id="PF00171"/>
    </source>
</evidence>
<evidence type="ECO:0000256" key="1">
    <source>
        <dbReference type="ARBA" id="ARBA00009986"/>
    </source>
</evidence>
<evidence type="ECO:0000256" key="2">
    <source>
        <dbReference type="ARBA" id="ARBA00023002"/>
    </source>
</evidence>
<sequence length="509" mass="53733">MLDTRSKETMTYETMKPDAALAKVPTDLFIGGRWVSPGTGQTIAVENPATGDVIAEIADGGLADMAAALDAAAAAQRDWARTAPRVRSDILRRAYTLMLERSDHLATLTTLEMGKPYAQARAEVTYAAEYLRWYSEEAVRISGRYTVTESGVGRIVTMAQPVGPCLFVTPWNFPLAMGTRKIGPALAAGCTCIVKPAKQTPLSMLATASILEEAGVPAGVVNIVPSSDSTRIVAAAMNDPRLRKISFTGSTEVGQSLVRQSADQLLRVSLELGGNAPFIVFDDADVGPAVDAAIQAKLRNNGEACTSANRLYVHSSIAAEFAAELAERFSALTIGPGMDPGTDIGPLIDDKQRRQVQRLVDDAVAKGARVATGGHALDRPGCFFAPTVLTDVPEDALLIQDEIFGPVAPIISFDDETAVLESANSSRYGLAAYVFTRDLDRAIRVAEQLDSGMVAINQGTVSNPAAPFGGVKHSGYGREGGPEGLDEYLETKYVALGAGTAPTSIGGRA</sequence>
<dbReference type="PANTHER" id="PTHR43353:SF5">
    <property type="entry name" value="SUCCINATE-SEMIALDEHYDE DEHYDROGENASE, MITOCHONDRIAL"/>
    <property type="match status" value="1"/>
</dbReference>
<dbReference type="FunFam" id="3.40.605.10:FF:000007">
    <property type="entry name" value="NAD/NADP-dependent betaine aldehyde dehydrogenase"/>
    <property type="match status" value="1"/>
</dbReference>
<evidence type="ECO:0000256" key="3">
    <source>
        <dbReference type="PROSITE-ProRule" id="PRU10007"/>
    </source>
</evidence>
<protein>
    <submittedName>
        <fullName evidence="6">Succinate-semialdehyde dehydrogenase</fullName>
    </submittedName>
</protein>
<dbReference type="GO" id="GO:0009450">
    <property type="term" value="P:gamma-aminobutyric acid catabolic process"/>
    <property type="evidence" value="ECO:0007669"/>
    <property type="project" value="TreeGrafter"/>
</dbReference>
<dbReference type="PANTHER" id="PTHR43353">
    <property type="entry name" value="SUCCINATE-SEMIALDEHYDE DEHYDROGENASE, MITOCHONDRIAL"/>
    <property type="match status" value="1"/>
</dbReference>
<dbReference type="AlphaFoldDB" id="A0A076EW89"/>
<name>A0A076EW89_RHOOP</name>
<dbReference type="FunFam" id="3.40.605.10:FF:000026">
    <property type="entry name" value="Aldehyde dehydrogenase, putative"/>
    <property type="match status" value="1"/>
</dbReference>
<feature type="domain" description="Aldehyde dehydrogenase" evidence="5">
    <location>
        <begin position="34"/>
        <end position="494"/>
    </location>
</feature>
<dbReference type="Proteomes" id="UP000028488">
    <property type="component" value="Chromosome"/>
</dbReference>
<dbReference type="Gene3D" id="3.40.309.10">
    <property type="entry name" value="Aldehyde Dehydrogenase, Chain A, domain 2"/>
    <property type="match status" value="1"/>
</dbReference>
<organism evidence="6 7">
    <name type="scientific">Rhodococcus opacus</name>
    <name type="common">Nocardia opaca</name>
    <dbReference type="NCBI Taxonomy" id="37919"/>
    <lineage>
        <taxon>Bacteria</taxon>
        <taxon>Bacillati</taxon>
        <taxon>Actinomycetota</taxon>
        <taxon>Actinomycetes</taxon>
        <taxon>Mycobacteriales</taxon>
        <taxon>Nocardiaceae</taxon>
        <taxon>Rhodococcus</taxon>
    </lineage>
</organism>
<proteinExistence type="inferred from homology"/>
<evidence type="ECO:0000313" key="7">
    <source>
        <dbReference type="Proteomes" id="UP000028488"/>
    </source>
</evidence>
<dbReference type="FunFam" id="3.40.309.10:FF:000004">
    <property type="entry name" value="Succinate-semialdehyde dehydrogenase I"/>
    <property type="match status" value="1"/>
</dbReference>
<reference evidence="6 7" key="1">
    <citation type="submission" date="2014-07" db="EMBL/GenBank/DDBJ databases">
        <title>Genome Sequence of Rhodococcus opacus Strain R7, a Biodegrader of Mono- and Polycyclic Aromatic Hydrocarbons.</title>
        <authorList>
            <person name="Di Gennaro P."/>
            <person name="Zampolli J."/>
            <person name="Presti I."/>
            <person name="Cappelletti M."/>
            <person name="D'Ursi P."/>
            <person name="Orro A."/>
            <person name="Mezzelani A."/>
            <person name="Milanesi L."/>
        </authorList>
    </citation>
    <scope>NUCLEOTIDE SEQUENCE [LARGE SCALE GENOMIC DNA]</scope>
    <source>
        <strain evidence="6 7">R7</strain>
    </source>
</reference>
<dbReference type="InterPro" id="IPR029510">
    <property type="entry name" value="Ald_DH_CS_GLU"/>
</dbReference>
<dbReference type="GO" id="GO:0004777">
    <property type="term" value="F:succinate-semialdehyde dehydrogenase (NAD+) activity"/>
    <property type="evidence" value="ECO:0007669"/>
    <property type="project" value="TreeGrafter"/>
</dbReference>
<dbReference type="InterPro" id="IPR016163">
    <property type="entry name" value="Ald_DH_C"/>
</dbReference>